<dbReference type="RefSeq" id="WP_233096679.1">
    <property type="nucleotide sequence ID" value="NZ_JAEACF010000002.1"/>
</dbReference>
<organism evidence="2 3">
    <name type="scientific">Fictibacillus halophilus</name>
    <dbReference type="NCBI Taxonomy" id="1610490"/>
    <lineage>
        <taxon>Bacteria</taxon>
        <taxon>Bacillati</taxon>
        <taxon>Bacillota</taxon>
        <taxon>Bacilli</taxon>
        <taxon>Bacillales</taxon>
        <taxon>Fictibacillaceae</taxon>
        <taxon>Fictibacillus</taxon>
    </lineage>
</organism>
<dbReference type="Pfam" id="PF00583">
    <property type="entry name" value="Acetyltransf_1"/>
    <property type="match status" value="1"/>
</dbReference>
<dbReference type="Gene3D" id="3.40.630.30">
    <property type="match status" value="1"/>
</dbReference>
<sequence>MSYIFEQKEDGMMRNVYLKNQSNVNIRRVTTDDAQNMINFYNVVGGESDFLSFGAGEFKLDLQEYKDYITATSKELNSIMLIAEIDSKIIGIATINSPQKERTKHVGTLGIVVSEKYTGMGLGKILMNELLEWARLNGITKKISLVTNENNSKAIELYKKLGFEKEGLLKHDNFIKGNYHNTVVMGLLL</sequence>
<name>A0ABV2LNA6_9BACL</name>
<dbReference type="EMBL" id="JBEPMP010000002">
    <property type="protein sequence ID" value="MET3730055.1"/>
    <property type="molecule type" value="Genomic_DNA"/>
</dbReference>
<reference evidence="2 3" key="1">
    <citation type="submission" date="2024-06" db="EMBL/GenBank/DDBJ databases">
        <title>Genomic Encyclopedia of Type Strains, Phase IV (KMG-IV): sequencing the most valuable type-strain genomes for metagenomic binning, comparative biology and taxonomic classification.</title>
        <authorList>
            <person name="Goeker M."/>
        </authorList>
    </citation>
    <scope>NUCLEOTIDE SEQUENCE [LARGE SCALE GENOMIC DNA]</scope>
    <source>
        <strain evidence="2 3">DSM 100124</strain>
    </source>
</reference>
<dbReference type="CDD" id="cd04301">
    <property type="entry name" value="NAT_SF"/>
    <property type="match status" value="1"/>
</dbReference>
<evidence type="ECO:0000313" key="2">
    <source>
        <dbReference type="EMBL" id="MET3730055.1"/>
    </source>
</evidence>
<dbReference type="SUPFAM" id="SSF55729">
    <property type="entry name" value="Acyl-CoA N-acyltransferases (Nat)"/>
    <property type="match status" value="1"/>
</dbReference>
<protein>
    <submittedName>
        <fullName evidence="2">RimJ/RimL family protein N-acetyltransferase</fullName>
    </submittedName>
</protein>
<gene>
    <name evidence="2" type="ORF">ABID52_003672</name>
</gene>
<dbReference type="PROSITE" id="PS51186">
    <property type="entry name" value="GNAT"/>
    <property type="match status" value="1"/>
</dbReference>
<comment type="caution">
    <text evidence="2">The sequence shown here is derived from an EMBL/GenBank/DDBJ whole genome shotgun (WGS) entry which is preliminary data.</text>
</comment>
<feature type="domain" description="N-acetyltransferase" evidence="1">
    <location>
        <begin position="24"/>
        <end position="189"/>
    </location>
</feature>
<accession>A0ABV2LNA6</accession>
<proteinExistence type="predicted"/>
<dbReference type="Proteomes" id="UP001549097">
    <property type="component" value="Unassembled WGS sequence"/>
</dbReference>
<dbReference type="InterPro" id="IPR016181">
    <property type="entry name" value="Acyl_CoA_acyltransferase"/>
</dbReference>
<keyword evidence="3" id="KW-1185">Reference proteome</keyword>
<dbReference type="InterPro" id="IPR000182">
    <property type="entry name" value="GNAT_dom"/>
</dbReference>
<dbReference type="PANTHER" id="PTHR43415">
    <property type="entry name" value="SPERMIDINE N(1)-ACETYLTRANSFERASE"/>
    <property type="match status" value="1"/>
</dbReference>
<dbReference type="PANTHER" id="PTHR43415:SF3">
    <property type="entry name" value="GNAT-FAMILY ACETYLTRANSFERASE"/>
    <property type="match status" value="1"/>
</dbReference>
<evidence type="ECO:0000313" key="3">
    <source>
        <dbReference type="Proteomes" id="UP001549097"/>
    </source>
</evidence>
<evidence type="ECO:0000259" key="1">
    <source>
        <dbReference type="PROSITE" id="PS51186"/>
    </source>
</evidence>